<accession>A0A8B8H6Y8</accession>
<proteinExistence type="predicted"/>
<dbReference type="GeneID" id="724179"/>
<dbReference type="SMART" id="SM00312">
    <property type="entry name" value="PX"/>
    <property type="match status" value="1"/>
</dbReference>
<feature type="domain" description="PX" evidence="3">
    <location>
        <begin position="5"/>
        <end position="128"/>
    </location>
</feature>
<dbReference type="Gene3D" id="3.30.1520.10">
    <property type="entry name" value="Phox-like domain"/>
    <property type="match status" value="1"/>
</dbReference>
<dbReference type="InterPro" id="IPR036871">
    <property type="entry name" value="PX_dom_sf"/>
</dbReference>
<dbReference type="PROSITE" id="PS50011">
    <property type="entry name" value="PROTEIN_KINASE_DOM"/>
    <property type="match status" value="1"/>
</dbReference>
<dbReference type="Pfam" id="PF04212">
    <property type="entry name" value="MIT"/>
    <property type="match status" value="1"/>
</dbReference>
<reference evidence="4" key="1">
    <citation type="submission" date="2021-01" db="UniProtKB">
        <authorList>
            <consortium name="EnsemblMetazoa"/>
        </authorList>
    </citation>
    <scope>IDENTIFICATION</scope>
    <source>
        <strain evidence="4">DH4</strain>
    </source>
</reference>
<dbReference type="InterPro" id="IPR051866">
    <property type="entry name" value="Intracell_Sig-Traffick_Protein"/>
</dbReference>
<dbReference type="OrthoDB" id="1278353at2759"/>
<evidence type="ECO:0000259" key="2">
    <source>
        <dbReference type="PROSITE" id="PS50011"/>
    </source>
</evidence>
<feature type="region of interest" description="Disordered" evidence="1">
    <location>
        <begin position="182"/>
        <end position="202"/>
    </location>
</feature>
<keyword evidence="6" id="KW-0808">Transferase</keyword>
<feature type="region of interest" description="Disordered" evidence="1">
    <location>
        <begin position="921"/>
        <end position="950"/>
    </location>
</feature>
<dbReference type="PANTHER" id="PTHR15508:SF8">
    <property type="entry name" value="LD24550P"/>
    <property type="match status" value="1"/>
</dbReference>
<feature type="domain" description="Protein kinase" evidence="2">
    <location>
        <begin position="625"/>
        <end position="887"/>
    </location>
</feature>
<dbReference type="Pfam" id="PF00787">
    <property type="entry name" value="PX"/>
    <property type="match status" value="1"/>
</dbReference>
<evidence type="ECO:0000259" key="3">
    <source>
        <dbReference type="PROSITE" id="PS50195"/>
    </source>
</evidence>
<dbReference type="InterPro" id="IPR011009">
    <property type="entry name" value="Kinase-like_dom_sf"/>
</dbReference>
<dbReference type="Proteomes" id="UP000005203">
    <property type="component" value="Linkage group LG11"/>
</dbReference>
<dbReference type="SMART" id="SM00220">
    <property type="entry name" value="S_TKc"/>
    <property type="match status" value="1"/>
</dbReference>
<dbReference type="InterPro" id="IPR001683">
    <property type="entry name" value="PX_dom"/>
</dbReference>
<dbReference type="InterPro" id="IPR000719">
    <property type="entry name" value="Prot_kinase_dom"/>
</dbReference>
<protein>
    <submittedName>
        <fullName evidence="6">Ribosomal protein S6 kinase delta-1 isoform X1</fullName>
    </submittedName>
</protein>
<evidence type="ECO:0000313" key="5">
    <source>
        <dbReference type="Proteomes" id="UP000005203"/>
    </source>
</evidence>
<dbReference type="InterPro" id="IPR007330">
    <property type="entry name" value="MIT_dom"/>
</dbReference>
<dbReference type="AlphaFoldDB" id="A0A7M7MR65"/>
<reference evidence="6" key="2">
    <citation type="submission" date="2025-04" db="UniProtKB">
        <authorList>
            <consortium name="RefSeq"/>
        </authorList>
    </citation>
    <scope>IDENTIFICATION</scope>
    <source>
        <strain evidence="6">DH4</strain>
        <tissue evidence="6">Whole body</tissue>
    </source>
</reference>
<dbReference type="KEGG" id="ame:724179"/>
<dbReference type="PANTHER" id="PTHR15508">
    <property type="entry name" value="RIBOSOMAL PROTEIN S6 KINASE"/>
    <property type="match status" value="1"/>
</dbReference>
<organism evidence="4">
    <name type="scientific">Apis mellifera</name>
    <name type="common">Honeybee</name>
    <dbReference type="NCBI Taxonomy" id="7460"/>
    <lineage>
        <taxon>Eukaryota</taxon>
        <taxon>Metazoa</taxon>
        <taxon>Ecdysozoa</taxon>
        <taxon>Arthropoda</taxon>
        <taxon>Hexapoda</taxon>
        <taxon>Insecta</taxon>
        <taxon>Pterygota</taxon>
        <taxon>Neoptera</taxon>
        <taxon>Endopterygota</taxon>
        <taxon>Hymenoptera</taxon>
        <taxon>Apocrita</taxon>
        <taxon>Aculeata</taxon>
        <taxon>Apoidea</taxon>
        <taxon>Anthophila</taxon>
        <taxon>Apidae</taxon>
        <taxon>Apis</taxon>
    </lineage>
</organism>
<accession>A0A7M7MR65</accession>
<dbReference type="EnsemblMetazoa" id="XM_026443991">
    <property type="protein sequence ID" value="XP_026299776"/>
    <property type="gene ID" value="LOC724179"/>
</dbReference>
<dbReference type="SMART" id="SM00745">
    <property type="entry name" value="MIT"/>
    <property type="match status" value="1"/>
</dbReference>
<dbReference type="SUPFAM" id="SSF56112">
    <property type="entry name" value="Protein kinase-like (PK-like)"/>
    <property type="match status" value="1"/>
</dbReference>
<dbReference type="GO" id="GO:0004672">
    <property type="term" value="F:protein kinase activity"/>
    <property type="evidence" value="ECO:0007669"/>
    <property type="project" value="InterPro"/>
</dbReference>
<evidence type="ECO:0000256" key="1">
    <source>
        <dbReference type="SAM" id="MobiDB-lite"/>
    </source>
</evidence>
<dbReference type="Gene3D" id="1.20.58.80">
    <property type="entry name" value="Phosphotransferase system, lactose/cellobiose-type IIA subunit"/>
    <property type="match status" value="1"/>
</dbReference>
<dbReference type="Gene3D" id="1.10.510.10">
    <property type="entry name" value="Transferase(Phosphotransferase) domain 1"/>
    <property type="match status" value="1"/>
</dbReference>
<dbReference type="GO" id="GO:0035091">
    <property type="term" value="F:phosphatidylinositol binding"/>
    <property type="evidence" value="ECO:0007669"/>
    <property type="project" value="InterPro"/>
</dbReference>
<keyword evidence="5" id="KW-1185">Reference proteome</keyword>
<dbReference type="PROSITE" id="PS50195">
    <property type="entry name" value="PX"/>
    <property type="match status" value="1"/>
</dbReference>
<dbReference type="SUPFAM" id="SSF64268">
    <property type="entry name" value="PX domain"/>
    <property type="match status" value="1"/>
</dbReference>
<dbReference type="SUPFAM" id="SSF116846">
    <property type="entry name" value="MIT domain"/>
    <property type="match status" value="1"/>
</dbReference>
<dbReference type="InterPro" id="IPR036181">
    <property type="entry name" value="MIT_dom_sf"/>
</dbReference>
<evidence type="ECO:0000313" key="6">
    <source>
        <dbReference type="RefSeq" id="XP_026299776.1"/>
    </source>
</evidence>
<keyword evidence="6" id="KW-0418">Kinase</keyword>
<sequence>MAPTRDKCVRRFIIPETTRHKKGFTIYKVTSVVFLKSSHEEISKVSVWKRYNDFKKLHLELNVLYSQSRIKESFPSFPKPKFFGRFEADVIEERRECALKFLEFIGRHSYLYSSDIFIKFFETSHADYYLNDYSQSISSDTSTEDLHSYVNSLSNNDIIPQNISQIKNIQTSFTNSSISKNEINQSQGASDSKEQILPQNNLRYKTENEKISMTKSIHNKLLMENNDSSKIVSKLEDTQLISNKNNNCYKNYCIKKENDSVILASNTKTNNDTIIEDINSSINTHDGSDLPQSLTDSPQYILIAAAHMSAAIKHEDLTEYEEAFTQYKMGISSLRSGVETDSNKIRAEIIKEKISKYLVRAEKLYNRYLNCNISVLNKPIAELQYYKVLKIIESVMLVRDIRQNCLNIVKAIEKLSSNKESISNYILRGEIPYMVRLHACIETDTRIFLILQHLGRGKLWDFITSHYNSVSNKNCDKIITEKDIKKVSDDNNVRLHKSDINEIEDEIENLNLSTNTKVQMEIYPIMVEKNYEKYTNVSTTQLLEKAQILLQSVNATLKESNSVANRLCESDRLINHQDNTSLLNFKNICQPKHYDEMSINVNDILLENDDTNKTITNEKIPEKNVITSNYLSQNNIKSQYSSTNSSLNNSYKNLNFEKKESINSSIDSLKTNNTYFALENRYDDISRKYELNKLIDIHNQMEINNYCISNNQQLKYNTILMVSTKNNNMDIEQEYWTIPENVIRLWTAEILLALEALHQQDVIVFDLKPDNVLLDDNGHVQLTYIVPRHDIDLLKYKYPYSSPELCTFSAMIRLTPATDIWSFGVILYELIVGNKFEAKHPGSFQSHSIINIPSKLSENAKSLLLNILKYEPNERMTIPEIKQHPFFKDINWSNLDHYEYSSNSTTRSNWCRTNDTVCKCSTSSKSTTNTTDTGSTATATTTATTNSRKT</sequence>
<evidence type="ECO:0000313" key="4">
    <source>
        <dbReference type="EnsemblMetazoa" id="XP_026299776"/>
    </source>
</evidence>
<dbReference type="Pfam" id="PF00069">
    <property type="entry name" value="Pkinase"/>
    <property type="match status" value="1"/>
</dbReference>
<gene>
    <name evidence="6" type="primary">LOC724179</name>
</gene>
<dbReference type="GO" id="GO:0005524">
    <property type="term" value="F:ATP binding"/>
    <property type="evidence" value="ECO:0007669"/>
    <property type="project" value="InterPro"/>
</dbReference>
<dbReference type="RefSeq" id="XP_026299776.1">
    <property type="nucleotide sequence ID" value="XM_026443991.1"/>
</dbReference>
<dbReference type="CDD" id="cd06881">
    <property type="entry name" value="PX_SNX15_like"/>
    <property type="match status" value="1"/>
</dbReference>
<name>A0A7M7MR65_APIME</name>